<organism evidence="2 3">
    <name type="scientific">Ruthenibacterium lactatiformans</name>
    <dbReference type="NCBI Taxonomy" id="1550024"/>
    <lineage>
        <taxon>Bacteria</taxon>
        <taxon>Bacillati</taxon>
        <taxon>Bacillota</taxon>
        <taxon>Clostridia</taxon>
        <taxon>Eubacteriales</taxon>
        <taxon>Oscillospiraceae</taxon>
        <taxon>Ruthenibacterium</taxon>
    </lineage>
</organism>
<evidence type="ECO:0000313" key="2">
    <source>
        <dbReference type="EMBL" id="KJF40222.1"/>
    </source>
</evidence>
<dbReference type="AlphaFoldDB" id="A0A0D8IZZ7"/>
<dbReference type="Proteomes" id="UP000032483">
    <property type="component" value="Unassembled WGS sequence"/>
</dbReference>
<dbReference type="EMBL" id="JXXK01000008">
    <property type="protein sequence ID" value="KJF40222.1"/>
    <property type="molecule type" value="Genomic_DNA"/>
</dbReference>
<keyword evidence="3" id="KW-1185">Reference proteome</keyword>
<proteinExistence type="predicted"/>
<gene>
    <name evidence="2" type="ORF">TQ39_07430</name>
</gene>
<comment type="caution">
    <text evidence="2">The sequence shown here is derived from an EMBL/GenBank/DDBJ whole genome shotgun (WGS) entry which is preliminary data.</text>
</comment>
<reference evidence="2" key="1">
    <citation type="submission" date="2015-02" db="EMBL/GenBank/DDBJ databases">
        <title>A novel member of the family Ruminococcaceae isolated from human feces.</title>
        <authorList>
            <person name="Shkoporov A.N."/>
            <person name="Chaplin A.V."/>
            <person name="Motuzova O.V."/>
            <person name="Kafarskaia L.I."/>
            <person name="Khokhlova E.V."/>
            <person name="Efimov B.A."/>
        </authorList>
    </citation>
    <scope>NUCLEOTIDE SEQUENCE [LARGE SCALE GENOMIC DNA]</scope>
    <source>
        <strain evidence="2">585-1</strain>
    </source>
</reference>
<accession>A0A0D8IZZ7</accession>
<feature type="region of interest" description="Disordered" evidence="1">
    <location>
        <begin position="241"/>
        <end position="287"/>
    </location>
</feature>
<name>A0A0D8IZZ7_9FIRM</name>
<dbReference type="GeneID" id="42856444"/>
<feature type="compositionally biased region" description="Acidic residues" evidence="1">
    <location>
        <begin position="267"/>
        <end position="278"/>
    </location>
</feature>
<evidence type="ECO:0000313" key="3">
    <source>
        <dbReference type="Proteomes" id="UP000032483"/>
    </source>
</evidence>
<dbReference type="RefSeq" id="WP_050005077.1">
    <property type="nucleotide sequence ID" value="NZ_JXXK01000008.1"/>
</dbReference>
<protein>
    <submittedName>
        <fullName evidence="2">Uncharacterized protein</fullName>
    </submittedName>
</protein>
<evidence type="ECO:0000256" key="1">
    <source>
        <dbReference type="SAM" id="MobiDB-lite"/>
    </source>
</evidence>
<sequence>MDNFVKIDTELFEKGLHRYSSISTTKEDLKTLKNNLAILMTIKYFKYANAPYYAFSHEDLCKSLGLSIISNDSPAIVRKHFRHFLGSSFSGYKFEVILYRKRFDSLICVEEKETFNGKKFGRIFFSEFEKIMRIDYPSKPLLLWAFAFIASQIFKRSPDDDPSIFPEAYDVTYEEIAEQCGVSKMTAIKLMSLLEENQLLCVYHSNTATRFGDQFFKIPNIYARFGQEQELKYKLEQLDSRKEKRKLRKGSKDNAAKDNSKPNTSTNDEDDPWDDDDDKVWGTPQPA</sequence>
<feature type="compositionally biased region" description="Basic and acidic residues" evidence="1">
    <location>
        <begin position="250"/>
        <end position="260"/>
    </location>
</feature>